<accession>A0A328NQA5</accession>
<name>A0A328NQA5_9ACTN</name>
<reference evidence="2 3" key="1">
    <citation type="submission" date="2018-03" db="EMBL/GenBank/DDBJ databases">
        <title>Defining the species Micromonospora saelicesensis and Micromonospora noduli under the framework of genomics.</title>
        <authorList>
            <person name="Riesco R."/>
            <person name="Trujillo M.E."/>
        </authorList>
    </citation>
    <scope>NUCLEOTIDE SEQUENCE [LARGE SCALE GENOMIC DNA]</scope>
    <source>
        <strain evidence="2 3">PSN13</strain>
    </source>
</reference>
<feature type="compositionally biased region" description="Polar residues" evidence="1">
    <location>
        <begin position="8"/>
        <end position="20"/>
    </location>
</feature>
<dbReference type="EMBL" id="PYAG01000016">
    <property type="protein sequence ID" value="RAO32476.1"/>
    <property type="molecule type" value="Genomic_DNA"/>
</dbReference>
<proteinExistence type="predicted"/>
<sequence length="249" mass="26947">MTPGPVTKSPTSKYSPQSGSRWRCRTATAVTTRHLGSRRRRPDRRTRTATGPIDPAQRPRRRHSLSVAALQDHLENAPESAAGLSRVAAGEPLGPVQTAGVTSVEEIPHDHPGTGEEPLSVLALPLVRRILVSVAGCGDAPVKREPQAAEFRDIGPARPGRCLVAQPLSNASRAESGRMPGVYRFGDSPAPVPAGTDARTRRLRRRLPHGARPTFQHRHTADLRRQGRRGRGRAATAARRPLRGLRPSP</sequence>
<feature type="region of interest" description="Disordered" evidence="1">
    <location>
        <begin position="181"/>
        <end position="249"/>
    </location>
</feature>
<dbReference type="AlphaFoldDB" id="A0A328NQA5"/>
<protein>
    <submittedName>
        <fullName evidence="2">Uncharacterized protein</fullName>
    </submittedName>
</protein>
<dbReference type="Proteomes" id="UP000249419">
    <property type="component" value="Unassembled WGS sequence"/>
</dbReference>
<evidence type="ECO:0000313" key="2">
    <source>
        <dbReference type="EMBL" id="RAO32476.1"/>
    </source>
</evidence>
<comment type="caution">
    <text evidence="2">The sequence shown here is derived from an EMBL/GenBank/DDBJ whole genome shotgun (WGS) entry which is preliminary data.</text>
</comment>
<evidence type="ECO:0000313" key="3">
    <source>
        <dbReference type="Proteomes" id="UP000249419"/>
    </source>
</evidence>
<organism evidence="2 3">
    <name type="scientific">Micromonospora saelicesensis</name>
    <dbReference type="NCBI Taxonomy" id="285676"/>
    <lineage>
        <taxon>Bacteria</taxon>
        <taxon>Bacillati</taxon>
        <taxon>Actinomycetota</taxon>
        <taxon>Actinomycetes</taxon>
        <taxon>Micromonosporales</taxon>
        <taxon>Micromonosporaceae</taxon>
        <taxon>Micromonospora</taxon>
    </lineage>
</organism>
<feature type="compositionally biased region" description="Basic residues" evidence="1">
    <location>
        <begin position="35"/>
        <end position="44"/>
    </location>
</feature>
<gene>
    <name evidence="2" type="ORF">PSN13_03809</name>
</gene>
<feature type="compositionally biased region" description="Low complexity" evidence="1">
    <location>
        <begin position="233"/>
        <end position="249"/>
    </location>
</feature>
<feature type="region of interest" description="Disordered" evidence="1">
    <location>
        <begin position="1"/>
        <end position="64"/>
    </location>
</feature>
<evidence type="ECO:0000256" key="1">
    <source>
        <dbReference type="SAM" id="MobiDB-lite"/>
    </source>
</evidence>